<dbReference type="GO" id="GO:0005789">
    <property type="term" value="C:endoplasmic reticulum membrane"/>
    <property type="evidence" value="ECO:0007669"/>
    <property type="project" value="UniProtKB-SubCell"/>
</dbReference>
<gene>
    <name evidence="13" type="ORF">SCODWIG_02179</name>
</gene>
<dbReference type="Pfam" id="PF03798">
    <property type="entry name" value="TRAM_LAG1_CLN8"/>
    <property type="match status" value="1"/>
</dbReference>
<dbReference type="GO" id="GO:0046513">
    <property type="term" value="P:ceramide biosynthetic process"/>
    <property type="evidence" value="ECO:0007669"/>
    <property type="project" value="InterPro"/>
</dbReference>
<comment type="subcellular location">
    <subcellularLocation>
        <location evidence="1">Endoplasmic reticulum membrane</location>
        <topology evidence="1">Multi-pass membrane protein</topology>
    </subcellularLocation>
</comment>
<keyword evidence="3 13" id="KW-0808">Transferase</keyword>
<evidence type="ECO:0000256" key="2">
    <source>
        <dbReference type="ARBA" id="ARBA00009808"/>
    </source>
</evidence>
<evidence type="ECO:0000256" key="10">
    <source>
        <dbReference type="SAM" id="MobiDB-lite"/>
    </source>
</evidence>
<evidence type="ECO:0000256" key="11">
    <source>
        <dbReference type="SAM" id="Phobius"/>
    </source>
</evidence>
<feature type="transmembrane region" description="Helical" evidence="11">
    <location>
        <begin position="351"/>
        <end position="375"/>
    </location>
</feature>
<feature type="transmembrane region" description="Helical" evidence="11">
    <location>
        <begin position="79"/>
        <end position="100"/>
    </location>
</feature>
<dbReference type="GO" id="GO:0050291">
    <property type="term" value="F:sphingosine N-acyltransferase activity"/>
    <property type="evidence" value="ECO:0007669"/>
    <property type="project" value="InterPro"/>
</dbReference>
<evidence type="ECO:0000313" key="13">
    <source>
        <dbReference type="EMBL" id="SSD60418.1"/>
    </source>
</evidence>
<sequence>MSKEETKQFLTSPPRRIGKSRSSSIGHLNICHNGPNIGTLTVSIESSIVNHDFPETSKDIDVLKKLFLSFGKMINRHSWITPMLFLIIVYSTYLSSGNFTETNFLHMFVAVSYQIPGTNMYAKGIKDLCFVFYYIIFFAFFREFCMDMLLRPLAYKLGVHQESKVKRMMEQCYSLIYYGISGPFGLYIMYNSDLWLFSIKTMHKTYPDLNNEYLFKIFYLGQAAFWGHQACVLSFQLEKPRKDFKELVFHHVITLLLIWTSYVFHFSKMGLAIYITMDVSDFFLSLSKVMNYLGSVYTPVFYIIFVVSWIYLRHVVNLKILWGVLTKFRTVGNYNLNFATQQYKCWISLPIVFSLIFALQAVNSYWLFLIFRILYHYIFDGFLEDERSDDECEEVSEIDNTNKGKSVKTS</sequence>
<dbReference type="PIRSF" id="PIRSF005225">
    <property type="entry name" value="LAG1_LAC1"/>
    <property type="match status" value="1"/>
</dbReference>
<keyword evidence="14" id="KW-1185">Reference proteome</keyword>
<evidence type="ECO:0000259" key="12">
    <source>
        <dbReference type="PROSITE" id="PS50922"/>
    </source>
</evidence>
<feature type="transmembrane region" description="Helical" evidence="11">
    <location>
        <begin position="175"/>
        <end position="197"/>
    </location>
</feature>
<keyword evidence="13" id="KW-0012">Acyltransferase</keyword>
<reference evidence="14" key="1">
    <citation type="submission" date="2018-06" db="EMBL/GenBank/DDBJ databases">
        <authorList>
            <person name="Guldener U."/>
        </authorList>
    </citation>
    <scope>NUCLEOTIDE SEQUENCE [LARGE SCALE GENOMIC DNA]</scope>
    <source>
        <strain evidence="14">UTAD17</strain>
    </source>
</reference>
<accession>A0A376B6X2</accession>
<comment type="similarity">
    <text evidence="2">Belongs to the sphingosine N-acyltransferase family.</text>
</comment>
<keyword evidence="8" id="KW-0325">Glycoprotein</keyword>
<dbReference type="SMART" id="SM00724">
    <property type="entry name" value="TLC"/>
    <property type="match status" value="1"/>
</dbReference>
<keyword evidence="5" id="KW-0256">Endoplasmic reticulum</keyword>
<evidence type="ECO:0000256" key="3">
    <source>
        <dbReference type="ARBA" id="ARBA00022679"/>
    </source>
</evidence>
<evidence type="ECO:0000256" key="8">
    <source>
        <dbReference type="ARBA" id="ARBA00023180"/>
    </source>
</evidence>
<dbReference type="VEuPathDB" id="FungiDB:SCODWIG_02179"/>
<protein>
    <submittedName>
        <fullName evidence="13">Probable Sphingosine N-acyltransferase LAG1</fullName>
    </submittedName>
</protein>
<dbReference type="AlphaFoldDB" id="A0A376B6X2"/>
<dbReference type="Proteomes" id="UP000262825">
    <property type="component" value="Unassembled WGS sequence"/>
</dbReference>
<evidence type="ECO:0000256" key="9">
    <source>
        <dbReference type="PROSITE-ProRule" id="PRU00205"/>
    </source>
</evidence>
<name>A0A376B6X2_9ASCO</name>
<dbReference type="InterPro" id="IPR006634">
    <property type="entry name" value="TLC-dom"/>
</dbReference>
<keyword evidence="4 9" id="KW-0812">Transmembrane</keyword>
<keyword evidence="6 11" id="KW-1133">Transmembrane helix</keyword>
<feature type="transmembrane region" description="Helical" evidence="11">
    <location>
        <begin position="289"/>
        <end position="312"/>
    </location>
</feature>
<feature type="transmembrane region" description="Helical" evidence="11">
    <location>
        <begin position="247"/>
        <end position="277"/>
    </location>
</feature>
<dbReference type="PANTHER" id="PTHR12560">
    <property type="entry name" value="LONGEVITY ASSURANCE FACTOR 1 LAG1"/>
    <property type="match status" value="1"/>
</dbReference>
<evidence type="ECO:0000256" key="7">
    <source>
        <dbReference type="ARBA" id="ARBA00023136"/>
    </source>
</evidence>
<evidence type="ECO:0000256" key="4">
    <source>
        <dbReference type="ARBA" id="ARBA00022692"/>
    </source>
</evidence>
<dbReference type="EMBL" id="UFAJ01000349">
    <property type="protein sequence ID" value="SSD60418.1"/>
    <property type="molecule type" value="Genomic_DNA"/>
</dbReference>
<feature type="compositionally biased region" description="Low complexity" evidence="10">
    <location>
        <begin position="12"/>
        <end position="21"/>
    </location>
</feature>
<dbReference type="PANTHER" id="PTHR12560:SF11">
    <property type="entry name" value="CERAMIDE SYNTHASE LAC1-RELATED"/>
    <property type="match status" value="1"/>
</dbReference>
<dbReference type="PROSITE" id="PS50922">
    <property type="entry name" value="TLC"/>
    <property type="match status" value="1"/>
</dbReference>
<dbReference type="OrthoDB" id="3053196at2759"/>
<evidence type="ECO:0000256" key="6">
    <source>
        <dbReference type="ARBA" id="ARBA00022989"/>
    </source>
</evidence>
<feature type="domain" description="TLC" evidence="12">
    <location>
        <begin position="163"/>
        <end position="379"/>
    </location>
</feature>
<feature type="transmembrane region" description="Helical" evidence="11">
    <location>
        <begin position="120"/>
        <end position="141"/>
    </location>
</feature>
<evidence type="ECO:0000313" key="14">
    <source>
        <dbReference type="Proteomes" id="UP000262825"/>
    </source>
</evidence>
<feature type="transmembrane region" description="Helical" evidence="11">
    <location>
        <begin position="217"/>
        <end position="235"/>
    </location>
</feature>
<organism evidence="13 14">
    <name type="scientific">Saccharomycodes ludwigii</name>
    <dbReference type="NCBI Taxonomy" id="36035"/>
    <lineage>
        <taxon>Eukaryota</taxon>
        <taxon>Fungi</taxon>
        <taxon>Dikarya</taxon>
        <taxon>Ascomycota</taxon>
        <taxon>Saccharomycotina</taxon>
        <taxon>Saccharomycetes</taxon>
        <taxon>Saccharomycodales</taxon>
        <taxon>Saccharomycodaceae</taxon>
        <taxon>Saccharomycodes</taxon>
    </lineage>
</organism>
<dbReference type="InterPro" id="IPR016439">
    <property type="entry name" value="Lag1/Lac1-like"/>
</dbReference>
<evidence type="ECO:0000256" key="5">
    <source>
        <dbReference type="ARBA" id="ARBA00022824"/>
    </source>
</evidence>
<proteinExistence type="inferred from homology"/>
<keyword evidence="7 9" id="KW-0472">Membrane</keyword>
<feature type="region of interest" description="Disordered" evidence="10">
    <location>
        <begin position="1"/>
        <end position="21"/>
    </location>
</feature>
<evidence type="ECO:0000256" key="1">
    <source>
        <dbReference type="ARBA" id="ARBA00004477"/>
    </source>
</evidence>